<name>U6N3J9_9EIME</name>
<feature type="region of interest" description="Disordered" evidence="1">
    <location>
        <begin position="337"/>
        <end position="380"/>
    </location>
</feature>
<protein>
    <submittedName>
        <fullName evidence="2">Uncharacterized protein</fullName>
    </submittedName>
</protein>
<sequence length="380" mass="37725">MSEVSKVQSSFTQLSATAAAATAARSSAAAAAAIKVAAAPGDRILAPPIIAAAALISSTSSPTTAAAAARASSSTPAEAATGARESSSTASPSSSAAAAGLGRPGAAAASSSSSSSSSSEAAAAAAAAGATGAAHVVWEADSGAPIDERRCTICSERQSLQAPPLLYCLPPWGSGGPDGTLAPLEPPGAGTPDSAAAKGSRSQQVWNSAPGSIAGDTQRERGPKTRSGGHDAPWMASYGSDLLDPQAAQSRLAEAAPSLDTEEAAPHCFDAAATARKRRWEILLGNERLLLSPVLFLSSTACKSTATPSLSQTTSDFGMLASFVGLLRTVAKRVALRKPQRPGEWPAGGTDPQEGPRAGTPRDCGGPATTSHPSHTPPEA</sequence>
<feature type="region of interest" description="Disordered" evidence="1">
    <location>
        <begin position="178"/>
        <end position="239"/>
    </location>
</feature>
<dbReference type="AlphaFoldDB" id="U6N3J9"/>
<keyword evidence="3" id="KW-1185">Reference proteome</keyword>
<dbReference type="EMBL" id="HG725829">
    <property type="protein sequence ID" value="CDJ69884.1"/>
    <property type="molecule type" value="Genomic_DNA"/>
</dbReference>
<dbReference type="Proteomes" id="UP000030754">
    <property type="component" value="Unassembled WGS sequence"/>
</dbReference>
<evidence type="ECO:0000313" key="2">
    <source>
        <dbReference type="EMBL" id="CDJ69884.1"/>
    </source>
</evidence>
<accession>U6N3J9</accession>
<organism evidence="2 3">
    <name type="scientific">Eimeria necatrix</name>
    <dbReference type="NCBI Taxonomy" id="51315"/>
    <lineage>
        <taxon>Eukaryota</taxon>
        <taxon>Sar</taxon>
        <taxon>Alveolata</taxon>
        <taxon>Apicomplexa</taxon>
        <taxon>Conoidasida</taxon>
        <taxon>Coccidia</taxon>
        <taxon>Eucoccidiorida</taxon>
        <taxon>Eimeriorina</taxon>
        <taxon>Eimeriidae</taxon>
        <taxon>Eimeria</taxon>
    </lineage>
</organism>
<reference evidence="2" key="2">
    <citation type="submission" date="2013-10" db="EMBL/GenBank/DDBJ databases">
        <authorList>
            <person name="Aslett M."/>
        </authorList>
    </citation>
    <scope>NUCLEOTIDE SEQUENCE [LARGE SCALE GENOMIC DNA]</scope>
    <source>
        <strain evidence="2">Houghton</strain>
    </source>
</reference>
<proteinExistence type="predicted"/>
<dbReference type="VEuPathDB" id="ToxoDB:ENH_00075420"/>
<dbReference type="RefSeq" id="XP_013438350.1">
    <property type="nucleotide sequence ID" value="XM_013582896.1"/>
</dbReference>
<evidence type="ECO:0000313" key="3">
    <source>
        <dbReference type="Proteomes" id="UP000030754"/>
    </source>
</evidence>
<dbReference type="GeneID" id="25477672"/>
<gene>
    <name evidence="2" type="ORF">ENH_00075420</name>
</gene>
<evidence type="ECO:0000256" key="1">
    <source>
        <dbReference type="SAM" id="MobiDB-lite"/>
    </source>
</evidence>
<feature type="region of interest" description="Disordered" evidence="1">
    <location>
        <begin position="65"/>
        <end position="115"/>
    </location>
</feature>
<reference evidence="2" key="1">
    <citation type="submission" date="2013-10" db="EMBL/GenBank/DDBJ databases">
        <title>Genomic analysis of the causative agents of coccidiosis in chickens.</title>
        <authorList>
            <person name="Reid A.J."/>
            <person name="Blake D."/>
            <person name="Billington K."/>
            <person name="Browne H."/>
            <person name="Dunn M."/>
            <person name="Hung S."/>
            <person name="Kawahara F."/>
            <person name="Miranda-Saavedra D."/>
            <person name="Mourier T."/>
            <person name="Nagra H."/>
            <person name="Otto T.D."/>
            <person name="Rawlings N."/>
            <person name="Sanchez A."/>
            <person name="Sanders M."/>
            <person name="Subramaniam C."/>
            <person name="Tay Y."/>
            <person name="Dear P."/>
            <person name="Doerig C."/>
            <person name="Gruber A."/>
            <person name="Parkinson J."/>
            <person name="Shirley M."/>
            <person name="Wan K.L."/>
            <person name="Berriman M."/>
            <person name="Tomley F."/>
            <person name="Pain A."/>
        </authorList>
    </citation>
    <scope>NUCLEOTIDE SEQUENCE [LARGE SCALE GENOMIC DNA]</scope>
    <source>
        <strain evidence="2">Houghton</strain>
    </source>
</reference>
<feature type="compositionally biased region" description="Polar residues" evidence="1">
    <location>
        <begin position="200"/>
        <end position="210"/>
    </location>
</feature>